<dbReference type="OrthoDB" id="3790022at2759"/>
<proteinExistence type="predicted"/>
<dbReference type="Proteomes" id="UP000799424">
    <property type="component" value="Unassembled WGS sequence"/>
</dbReference>
<evidence type="ECO:0000313" key="2">
    <source>
        <dbReference type="Proteomes" id="UP000799424"/>
    </source>
</evidence>
<dbReference type="AlphaFoldDB" id="A0A6A7A505"/>
<protein>
    <submittedName>
        <fullName evidence="1">Uncharacterized protein</fullName>
    </submittedName>
</protein>
<evidence type="ECO:0000313" key="1">
    <source>
        <dbReference type="EMBL" id="KAF2828236.1"/>
    </source>
</evidence>
<keyword evidence="2" id="KW-1185">Reference proteome</keyword>
<gene>
    <name evidence="1" type="ORF">CC86DRAFT_405233</name>
</gene>
<name>A0A6A7A505_9PLEO</name>
<dbReference type="EMBL" id="MU006223">
    <property type="protein sequence ID" value="KAF2828236.1"/>
    <property type="molecule type" value="Genomic_DNA"/>
</dbReference>
<reference evidence="1" key="1">
    <citation type="journal article" date="2020" name="Stud. Mycol.">
        <title>101 Dothideomycetes genomes: a test case for predicting lifestyles and emergence of pathogens.</title>
        <authorList>
            <person name="Haridas S."/>
            <person name="Albert R."/>
            <person name="Binder M."/>
            <person name="Bloem J."/>
            <person name="Labutti K."/>
            <person name="Salamov A."/>
            <person name="Andreopoulos B."/>
            <person name="Baker S."/>
            <person name="Barry K."/>
            <person name="Bills G."/>
            <person name="Bluhm B."/>
            <person name="Cannon C."/>
            <person name="Castanera R."/>
            <person name="Culley D."/>
            <person name="Daum C."/>
            <person name="Ezra D."/>
            <person name="Gonzalez J."/>
            <person name="Henrissat B."/>
            <person name="Kuo A."/>
            <person name="Liang C."/>
            <person name="Lipzen A."/>
            <person name="Lutzoni F."/>
            <person name="Magnuson J."/>
            <person name="Mondo S."/>
            <person name="Nolan M."/>
            <person name="Ohm R."/>
            <person name="Pangilinan J."/>
            <person name="Park H.-J."/>
            <person name="Ramirez L."/>
            <person name="Alfaro M."/>
            <person name="Sun H."/>
            <person name="Tritt A."/>
            <person name="Yoshinaga Y."/>
            <person name="Zwiers L.-H."/>
            <person name="Turgeon B."/>
            <person name="Goodwin S."/>
            <person name="Spatafora J."/>
            <person name="Crous P."/>
            <person name="Grigoriev I."/>
        </authorList>
    </citation>
    <scope>NUCLEOTIDE SEQUENCE</scope>
    <source>
        <strain evidence="1">CBS 113818</strain>
    </source>
</reference>
<organism evidence="1 2">
    <name type="scientific">Ophiobolus disseminans</name>
    <dbReference type="NCBI Taxonomy" id="1469910"/>
    <lineage>
        <taxon>Eukaryota</taxon>
        <taxon>Fungi</taxon>
        <taxon>Dikarya</taxon>
        <taxon>Ascomycota</taxon>
        <taxon>Pezizomycotina</taxon>
        <taxon>Dothideomycetes</taxon>
        <taxon>Pleosporomycetidae</taxon>
        <taxon>Pleosporales</taxon>
        <taxon>Pleosporineae</taxon>
        <taxon>Phaeosphaeriaceae</taxon>
        <taxon>Ophiobolus</taxon>
    </lineage>
</organism>
<sequence>MVHDFEDAHNERQILACATTIHIIPKSDLEVLRLPVLKEKEEEERWMALLVHPNGMRKVFAQTGLMEKEWQAVAVLLQMVRLEARTKLFGGRDFASM</sequence>
<accession>A0A6A7A505</accession>